<evidence type="ECO:0000256" key="8">
    <source>
        <dbReference type="RuleBase" id="RU003862"/>
    </source>
</evidence>
<evidence type="ECO:0000256" key="7">
    <source>
        <dbReference type="ARBA" id="ARBA00048628"/>
    </source>
</evidence>
<protein>
    <recommendedName>
        <fullName evidence="8">Methylenetetrahydrofolate reductase</fullName>
    </recommendedName>
</protein>
<name>A0A1R4GWN8_9MICC</name>
<sequence length="311" mass="33438">MPHDSNGAAPPALSFELYPPLDNSAVPKVVKTIGELAQARPDYVAVTYSGAPQRREATLELVGHLASNTRLRPLAHLTCVGESRASLTSLIERLIGSGVRGVLALRGDLPVDRATSRGDLPFARHLIELIRDVESRHSAALCAGRLSVGVAAYPQRHPESPSFEHDVEVLLAKERSGADFAISQVYFRPSDYARLLQSARDAGVRIPIVPGLIAFDSVRRLTRLSGLAGIEPDPVLAHRLETARDADERRRIGVEAAVDLGRNALNDGAPGLHLYTFNDHRGPLDVVGRLGLTGRFGDPAPRPGRLTAVPA</sequence>
<reference evidence="9 10" key="1">
    <citation type="submission" date="2017-02" db="EMBL/GenBank/DDBJ databases">
        <authorList>
            <person name="Peterson S.W."/>
        </authorList>
    </citation>
    <scope>NUCLEOTIDE SEQUENCE [LARGE SCALE GENOMIC DNA]</scope>
    <source>
        <strain evidence="9 10">B Ar 00.02</strain>
    </source>
</reference>
<comment type="similarity">
    <text evidence="3 8">Belongs to the methylenetetrahydrofolate reductase family.</text>
</comment>
<dbReference type="InterPro" id="IPR003171">
    <property type="entry name" value="Mehydrof_redctse-like"/>
</dbReference>
<evidence type="ECO:0000256" key="5">
    <source>
        <dbReference type="ARBA" id="ARBA00022827"/>
    </source>
</evidence>
<gene>
    <name evidence="9" type="ORF">FM101_15475</name>
</gene>
<dbReference type="RefSeq" id="WP_087001239.1">
    <property type="nucleotide sequence ID" value="NZ_FUHW01000053.1"/>
</dbReference>
<dbReference type="CDD" id="cd00537">
    <property type="entry name" value="MTHFR"/>
    <property type="match status" value="1"/>
</dbReference>
<keyword evidence="5 8" id="KW-0274">FAD</keyword>
<keyword evidence="6 8" id="KW-0560">Oxidoreductase</keyword>
<dbReference type="GO" id="GO:0071949">
    <property type="term" value="F:FAD binding"/>
    <property type="evidence" value="ECO:0007669"/>
    <property type="project" value="TreeGrafter"/>
</dbReference>
<dbReference type="PANTHER" id="PTHR45754">
    <property type="entry name" value="METHYLENETETRAHYDROFOLATE REDUCTASE"/>
    <property type="match status" value="1"/>
</dbReference>
<comment type="cofactor">
    <cofactor evidence="1 8">
        <name>FAD</name>
        <dbReference type="ChEBI" id="CHEBI:57692"/>
    </cofactor>
</comment>
<dbReference type="Proteomes" id="UP000195913">
    <property type="component" value="Unassembled WGS sequence"/>
</dbReference>
<comment type="catalytic activity">
    <reaction evidence="7">
        <text>(6S)-5-methyl-5,6,7,8-tetrahydrofolate + NAD(+) = (6R)-5,10-methylene-5,6,7,8-tetrahydrofolate + NADH + H(+)</text>
        <dbReference type="Rhea" id="RHEA:19821"/>
        <dbReference type="ChEBI" id="CHEBI:15378"/>
        <dbReference type="ChEBI" id="CHEBI:15636"/>
        <dbReference type="ChEBI" id="CHEBI:18608"/>
        <dbReference type="ChEBI" id="CHEBI:57540"/>
        <dbReference type="ChEBI" id="CHEBI:57945"/>
        <dbReference type="EC" id="1.5.1.54"/>
    </reaction>
    <physiologicalReaction direction="right-to-left" evidence="7">
        <dbReference type="Rhea" id="RHEA:19823"/>
    </physiologicalReaction>
</comment>
<dbReference type="EMBL" id="FUHW01000053">
    <property type="protein sequence ID" value="SJM72617.1"/>
    <property type="molecule type" value="Genomic_DNA"/>
</dbReference>
<keyword evidence="4 8" id="KW-0285">Flavoprotein</keyword>
<evidence type="ECO:0000256" key="4">
    <source>
        <dbReference type="ARBA" id="ARBA00022630"/>
    </source>
</evidence>
<dbReference type="AlphaFoldDB" id="A0A1R4GWN8"/>
<organism evidence="9 10">
    <name type="scientific">Arthrobacter rhombi</name>
    <dbReference type="NCBI Taxonomy" id="71253"/>
    <lineage>
        <taxon>Bacteria</taxon>
        <taxon>Bacillati</taxon>
        <taxon>Actinomycetota</taxon>
        <taxon>Actinomycetes</taxon>
        <taxon>Micrococcales</taxon>
        <taxon>Micrococcaceae</taxon>
        <taxon>Arthrobacter</taxon>
    </lineage>
</organism>
<dbReference type="PANTHER" id="PTHR45754:SF3">
    <property type="entry name" value="METHYLENETETRAHYDROFOLATE REDUCTASE (NADPH)"/>
    <property type="match status" value="1"/>
</dbReference>
<evidence type="ECO:0000256" key="2">
    <source>
        <dbReference type="ARBA" id="ARBA00004777"/>
    </source>
</evidence>
<dbReference type="SUPFAM" id="SSF51730">
    <property type="entry name" value="FAD-linked oxidoreductase"/>
    <property type="match status" value="1"/>
</dbReference>
<dbReference type="GO" id="GO:0009086">
    <property type="term" value="P:methionine biosynthetic process"/>
    <property type="evidence" value="ECO:0007669"/>
    <property type="project" value="TreeGrafter"/>
</dbReference>
<dbReference type="UniPathway" id="UPA00193"/>
<keyword evidence="10" id="KW-1185">Reference proteome</keyword>
<evidence type="ECO:0000256" key="1">
    <source>
        <dbReference type="ARBA" id="ARBA00001974"/>
    </source>
</evidence>
<dbReference type="GO" id="GO:0106312">
    <property type="term" value="F:methylenetetrahydrofolate reductase (NADH) activity"/>
    <property type="evidence" value="ECO:0007669"/>
    <property type="project" value="UniProtKB-EC"/>
</dbReference>
<dbReference type="GO" id="GO:0035999">
    <property type="term" value="P:tetrahydrofolate interconversion"/>
    <property type="evidence" value="ECO:0007669"/>
    <property type="project" value="UniProtKB-UniPathway"/>
</dbReference>
<dbReference type="GO" id="GO:0005829">
    <property type="term" value="C:cytosol"/>
    <property type="evidence" value="ECO:0007669"/>
    <property type="project" value="TreeGrafter"/>
</dbReference>
<dbReference type="Gene3D" id="3.20.20.220">
    <property type="match status" value="1"/>
</dbReference>
<evidence type="ECO:0000313" key="9">
    <source>
        <dbReference type="EMBL" id="SJM72617.1"/>
    </source>
</evidence>
<dbReference type="Pfam" id="PF02219">
    <property type="entry name" value="MTHFR"/>
    <property type="match status" value="1"/>
</dbReference>
<dbReference type="InterPro" id="IPR029041">
    <property type="entry name" value="FAD-linked_oxidoreductase-like"/>
</dbReference>
<proteinExistence type="inferred from homology"/>
<evidence type="ECO:0000313" key="10">
    <source>
        <dbReference type="Proteomes" id="UP000195913"/>
    </source>
</evidence>
<evidence type="ECO:0000256" key="6">
    <source>
        <dbReference type="ARBA" id="ARBA00023002"/>
    </source>
</evidence>
<accession>A0A1R4GWN8</accession>
<evidence type="ECO:0000256" key="3">
    <source>
        <dbReference type="ARBA" id="ARBA00006743"/>
    </source>
</evidence>
<comment type="pathway">
    <text evidence="2 8">One-carbon metabolism; tetrahydrofolate interconversion.</text>
</comment>